<accession>A0A9W6PL66</accession>
<organism evidence="1 2">
    <name type="scientific">Kitasatospora phosalacinea</name>
    <dbReference type="NCBI Taxonomy" id="2065"/>
    <lineage>
        <taxon>Bacteria</taxon>
        <taxon>Bacillati</taxon>
        <taxon>Actinomycetota</taxon>
        <taxon>Actinomycetes</taxon>
        <taxon>Kitasatosporales</taxon>
        <taxon>Streptomycetaceae</taxon>
        <taxon>Kitasatospora</taxon>
    </lineage>
</organism>
<evidence type="ECO:0000313" key="1">
    <source>
        <dbReference type="EMBL" id="GLW56812.1"/>
    </source>
</evidence>
<gene>
    <name evidence="1" type="ORF">Kpho01_48230</name>
</gene>
<protein>
    <submittedName>
        <fullName evidence="1">Uncharacterized protein</fullName>
    </submittedName>
</protein>
<proteinExistence type="predicted"/>
<dbReference type="OrthoDB" id="3964962at2"/>
<sequence length="1059" mass="114386">MADEDDGLDQVRLSALVSRKPTQSLPPPLAADILPCGKLSPPLFERLVGETMWIVDGMNDIRGYGRSGQNQGGLDLIGRKGGSTHVYQVRRIVSLSPAALREAVTDFAGPPRTTTPEPQWTRRRFQAVRFVLAVGCQVDDTAVEDELVALQEKYHDDLQIDLYDAAALTRFLRDRPTVVGAVFGSQWAKALYGLELPPVPALPNAYALLNDPLEYLELAPALARAEETAASDPLKAAILMADLADILTQANYRAHAATIHARRRELLHAGGRPHEALLVSAAILMDHHDNGFTAGQELAEAKRLAADCQGAERHLYTVLQALNDWYVHGYDLGPVVTALTELADAGIRPAGRLALAVAEQVVVEDDPLDDPEDLQALSERIADDQPAEIRVRMQCCLADLAIRAHTPPARAYADLASRALSGRIPERLASLVLMRQGRALAMADEGAEAVEAYRRAVLAAMSAGLAADARHALRTIAMLSHQFSYGRDGFAQSAAALLGARTIGSREAGLIQGAYDPAIGALEELVDDRPREAVRDARRWLWQERLGGALADEQIARKRLGEAWERADMPQQAVRQFILAGERKKAVAVAAKTDQFLDTGCFLEIGARWVREAAAAVLEAQADLVPDRDVEQIADDLAGIVVDGPPAGMSSSDPVRHATGALAALGHRLPQAALTRVWPTVLTWLPRQPHHYRFTDDPMLALFSACTQADLTEAGQAVDALWDALKSGIPHASAHLTAVTTHHDRIKQELLQRAGTGDLDTAAILASWRIDDAAVENTARKLTAKLLAEPVLTPGVIQGMSTWPVLCAALLTVVPTGSSTAGTEDDDPIEQLRDKAAHHLLSWAQDTRDTADRRTTVLRALARLAPALPSETRTAMVAPLIALHTNPGSHPMDEFEQRSHHPLSAFTVTTDAQNLPAAALHAAAACATTPEQAAAINRLTLTYITAHPGPPSTASLCAQALDATDLLDPVPIHLIAAHPAAHMRQCAVVCWARRPHEEPHWVQAFANDTNTTVRANLAHTLSRMPAGQQQPHAPILDQLRNDRSARVRQAVTGRLPDRS</sequence>
<dbReference type="AlphaFoldDB" id="A0A9W6PL66"/>
<dbReference type="Proteomes" id="UP001165143">
    <property type="component" value="Unassembled WGS sequence"/>
</dbReference>
<name>A0A9W6PL66_9ACTN</name>
<reference evidence="1" key="1">
    <citation type="submission" date="2023-02" db="EMBL/GenBank/DDBJ databases">
        <title>Kitasatospora phosalacinea NBRC 14362.</title>
        <authorList>
            <person name="Ichikawa N."/>
            <person name="Sato H."/>
            <person name="Tonouchi N."/>
        </authorList>
    </citation>
    <scope>NUCLEOTIDE SEQUENCE</scope>
    <source>
        <strain evidence="1">NBRC 14362</strain>
    </source>
</reference>
<evidence type="ECO:0000313" key="2">
    <source>
        <dbReference type="Proteomes" id="UP001165143"/>
    </source>
</evidence>
<comment type="caution">
    <text evidence="1">The sequence shown here is derived from an EMBL/GenBank/DDBJ whole genome shotgun (WGS) entry which is preliminary data.</text>
</comment>
<dbReference type="RefSeq" id="WP_158715080.1">
    <property type="nucleotide sequence ID" value="NZ_BSRX01000031.1"/>
</dbReference>
<dbReference type="EMBL" id="BSRX01000031">
    <property type="protein sequence ID" value="GLW56812.1"/>
    <property type="molecule type" value="Genomic_DNA"/>
</dbReference>